<dbReference type="GO" id="GO:0005506">
    <property type="term" value="F:iron ion binding"/>
    <property type="evidence" value="ECO:0007669"/>
    <property type="project" value="InterPro"/>
</dbReference>
<keyword evidence="3 8" id="KW-0349">Heme</keyword>
<evidence type="ECO:0000256" key="4">
    <source>
        <dbReference type="ARBA" id="ARBA00022723"/>
    </source>
</evidence>
<keyword evidence="10" id="KW-0472">Membrane</keyword>
<evidence type="ECO:0000256" key="5">
    <source>
        <dbReference type="ARBA" id="ARBA00023002"/>
    </source>
</evidence>
<keyword evidence="10" id="KW-1133">Transmembrane helix</keyword>
<evidence type="ECO:0000256" key="7">
    <source>
        <dbReference type="ARBA" id="ARBA00023033"/>
    </source>
</evidence>
<organism evidence="11">
    <name type="scientific">Fagus sylvatica</name>
    <name type="common">Beechnut</name>
    <dbReference type="NCBI Taxonomy" id="28930"/>
    <lineage>
        <taxon>Eukaryota</taxon>
        <taxon>Viridiplantae</taxon>
        <taxon>Streptophyta</taxon>
        <taxon>Embryophyta</taxon>
        <taxon>Tracheophyta</taxon>
        <taxon>Spermatophyta</taxon>
        <taxon>Magnoliopsida</taxon>
        <taxon>eudicotyledons</taxon>
        <taxon>Gunneridae</taxon>
        <taxon>Pentapetalae</taxon>
        <taxon>rosids</taxon>
        <taxon>fabids</taxon>
        <taxon>Fagales</taxon>
        <taxon>Fagaceae</taxon>
        <taxon>Fagus</taxon>
    </lineage>
</organism>
<reference evidence="11" key="1">
    <citation type="submission" date="2018-02" db="EMBL/GenBank/DDBJ databases">
        <authorList>
            <person name="Cohen D.B."/>
            <person name="Kent A.D."/>
        </authorList>
    </citation>
    <scope>NUCLEOTIDE SEQUENCE</scope>
</reference>
<comment type="similarity">
    <text evidence="2 9">Belongs to the cytochrome P450 family.</text>
</comment>
<dbReference type="InterPro" id="IPR017972">
    <property type="entry name" value="Cyt_P450_CS"/>
</dbReference>
<evidence type="ECO:0000256" key="2">
    <source>
        <dbReference type="ARBA" id="ARBA00010617"/>
    </source>
</evidence>
<keyword evidence="7 9" id="KW-0503">Monooxygenase</keyword>
<dbReference type="GO" id="GO:0006629">
    <property type="term" value="P:lipid metabolic process"/>
    <property type="evidence" value="ECO:0007669"/>
    <property type="project" value="UniProtKB-ARBA"/>
</dbReference>
<evidence type="ECO:0000256" key="6">
    <source>
        <dbReference type="ARBA" id="ARBA00023004"/>
    </source>
</evidence>
<proteinExistence type="inferred from homology"/>
<protein>
    <recommendedName>
        <fullName evidence="12">Cytochrome P450</fullName>
    </recommendedName>
</protein>
<keyword evidence="10" id="KW-0812">Transmembrane</keyword>
<keyword evidence="5 9" id="KW-0560">Oxidoreductase</keyword>
<dbReference type="PROSITE" id="PS00086">
    <property type="entry name" value="CYTOCHROME_P450"/>
    <property type="match status" value="1"/>
</dbReference>
<dbReference type="CDD" id="cd11064">
    <property type="entry name" value="CYP86A"/>
    <property type="match status" value="1"/>
</dbReference>
<feature type="binding site" description="axial binding residue" evidence="8">
    <location>
        <position position="419"/>
    </location>
    <ligand>
        <name>heme</name>
        <dbReference type="ChEBI" id="CHEBI:30413"/>
    </ligand>
    <ligandPart>
        <name>Fe</name>
        <dbReference type="ChEBI" id="CHEBI:18248"/>
    </ligandPart>
</feature>
<keyword evidence="4 8" id="KW-0479">Metal-binding</keyword>
<evidence type="ECO:0000256" key="9">
    <source>
        <dbReference type="RuleBase" id="RU000461"/>
    </source>
</evidence>
<feature type="transmembrane region" description="Helical" evidence="10">
    <location>
        <begin position="12"/>
        <end position="33"/>
    </location>
</feature>
<dbReference type="InterPro" id="IPR001128">
    <property type="entry name" value="Cyt_P450"/>
</dbReference>
<dbReference type="AlphaFoldDB" id="A0A2N9FSH9"/>
<dbReference type="InterPro" id="IPR002403">
    <property type="entry name" value="Cyt_P450_E_grp-IV"/>
</dbReference>
<dbReference type="GO" id="GO:0004497">
    <property type="term" value="F:monooxygenase activity"/>
    <property type="evidence" value="ECO:0007669"/>
    <property type="project" value="UniProtKB-KW"/>
</dbReference>
<dbReference type="Pfam" id="PF00067">
    <property type="entry name" value="p450"/>
    <property type="match status" value="2"/>
</dbReference>
<dbReference type="GO" id="GO:0020037">
    <property type="term" value="F:heme binding"/>
    <property type="evidence" value="ECO:0007669"/>
    <property type="project" value="InterPro"/>
</dbReference>
<gene>
    <name evidence="11" type="ORF">FSB_LOCUS17791</name>
</gene>
<evidence type="ECO:0000256" key="1">
    <source>
        <dbReference type="ARBA" id="ARBA00001971"/>
    </source>
</evidence>
<evidence type="ECO:0000256" key="8">
    <source>
        <dbReference type="PIRSR" id="PIRSR602403-1"/>
    </source>
</evidence>
<dbReference type="PANTHER" id="PTHR24296">
    <property type="entry name" value="CYTOCHROME P450"/>
    <property type="match status" value="1"/>
</dbReference>
<evidence type="ECO:0000256" key="3">
    <source>
        <dbReference type="ARBA" id="ARBA00022617"/>
    </source>
</evidence>
<dbReference type="EMBL" id="OIVN01001106">
    <property type="protein sequence ID" value="SPC89909.1"/>
    <property type="molecule type" value="Genomic_DNA"/>
</dbReference>
<sequence length="473" mass="54348">MLDITAMATVLLYAEIVVAIFVCFLFLCCWRWINKTSPATNFPILGMLPDLLLNVSNVHHFVTRLLKHYGGTFEFKGPCFADFNFVMTSDPMNVHHICSKNFSNYGKGSKFREIFDVLGDGIFSSDSDSWRYQRNLIHSLIKNKKFELLFVKLVEGKMEKSLIPVLDYVSSLGNEVDLQDVFQRFTFDNVCLTVLGFDPNCLSIEFPEVAHSKAFDQIEESLLYRHILPETCWKLQRWLQIGREKKLNKALKAFDEFVYECISSKREELSLRRSLKMEEAEFDLLTVIVLQQEGELIDAKILEEIKEHMSDNGKWKVLNIDDLSKLVYLHGAICESLRLFPPIPFEHKCAAQSDILPSGHCISPNTRVLYSLYSMGRMESIWGQDCLEFKPERWISERGGIVHVPSFKFITFNAGARTCLGKDISFIQMKIIASAIIWNYRVQVVEGHPISPSISVILHMKNGLMVMISKRNV</sequence>
<dbReference type="Gene3D" id="1.10.630.10">
    <property type="entry name" value="Cytochrome P450"/>
    <property type="match status" value="2"/>
</dbReference>
<accession>A0A2N9FSH9</accession>
<dbReference type="PRINTS" id="PR00465">
    <property type="entry name" value="EP450IV"/>
</dbReference>
<comment type="cofactor">
    <cofactor evidence="1 8">
        <name>heme</name>
        <dbReference type="ChEBI" id="CHEBI:30413"/>
    </cofactor>
</comment>
<evidence type="ECO:0008006" key="12">
    <source>
        <dbReference type="Google" id="ProtNLM"/>
    </source>
</evidence>
<dbReference type="SUPFAM" id="SSF48264">
    <property type="entry name" value="Cytochrome P450"/>
    <property type="match status" value="1"/>
</dbReference>
<dbReference type="InterPro" id="IPR036396">
    <property type="entry name" value="Cyt_P450_sf"/>
</dbReference>
<evidence type="ECO:0000313" key="11">
    <source>
        <dbReference type="EMBL" id="SPC89909.1"/>
    </source>
</evidence>
<keyword evidence="6 8" id="KW-0408">Iron</keyword>
<dbReference type="GO" id="GO:0016705">
    <property type="term" value="F:oxidoreductase activity, acting on paired donors, with incorporation or reduction of molecular oxygen"/>
    <property type="evidence" value="ECO:0007669"/>
    <property type="project" value="InterPro"/>
</dbReference>
<name>A0A2N9FSH9_FAGSY</name>
<evidence type="ECO:0000256" key="10">
    <source>
        <dbReference type="SAM" id="Phobius"/>
    </source>
</evidence>